<organism evidence="1 2">
    <name type="scientific">Cellulomonas soli</name>
    <dbReference type="NCBI Taxonomy" id="931535"/>
    <lineage>
        <taxon>Bacteria</taxon>
        <taxon>Bacillati</taxon>
        <taxon>Actinomycetota</taxon>
        <taxon>Actinomycetes</taxon>
        <taxon>Micrococcales</taxon>
        <taxon>Cellulomonadaceae</taxon>
        <taxon>Cellulomonas</taxon>
    </lineage>
</organism>
<gene>
    <name evidence="1" type="ORF">CSO01_29120</name>
</gene>
<dbReference type="Gene3D" id="3.40.30.10">
    <property type="entry name" value="Glutaredoxin"/>
    <property type="match status" value="1"/>
</dbReference>
<accession>A0A512PG56</accession>
<evidence type="ECO:0000313" key="2">
    <source>
        <dbReference type="Proteomes" id="UP000321798"/>
    </source>
</evidence>
<dbReference type="SUPFAM" id="SSF52833">
    <property type="entry name" value="Thioredoxin-like"/>
    <property type="match status" value="1"/>
</dbReference>
<dbReference type="EMBL" id="BKAL01000011">
    <property type="protein sequence ID" value="GEP70197.1"/>
    <property type="molecule type" value="Genomic_DNA"/>
</dbReference>
<dbReference type="Pfam" id="PF05768">
    <property type="entry name" value="Glrx-like"/>
    <property type="match status" value="1"/>
</dbReference>
<reference evidence="1 2" key="1">
    <citation type="submission" date="2019-07" db="EMBL/GenBank/DDBJ databases">
        <title>Whole genome shotgun sequence of Cellulomonas soli NBRC 109434.</title>
        <authorList>
            <person name="Hosoyama A."/>
            <person name="Uohara A."/>
            <person name="Ohji S."/>
            <person name="Ichikawa N."/>
        </authorList>
    </citation>
    <scope>NUCLEOTIDE SEQUENCE [LARGE SCALE GENOMIC DNA]</scope>
    <source>
        <strain evidence="1 2">NBRC 109434</strain>
    </source>
</reference>
<dbReference type="InterPro" id="IPR036249">
    <property type="entry name" value="Thioredoxin-like_sf"/>
</dbReference>
<comment type="caution">
    <text evidence="1">The sequence shown here is derived from an EMBL/GenBank/DDBJ whole genome shotgun (WGS) entry which is preliminary data.</text>
</comment>
<dbReference type="AlphaFoldDB" id="A0A512PG56"/>
<evidence type="ECO:0000313" key="1">
    <source>
        <dbReference type="EMBL" id="GEP70197.1"/>
    </source>
</evidence>
<dbReference type="InterPro" id="IPR008554">
    <property type="entry name" value="Glutaredoxin-like"/>
</dbReference>
<keyword evidence="2" id="KW-1185">Reference proteome</keyword>
<protein>
    <submittedName>
        <fullName evidence="1">Thioredoxin family protein</fullName>
    </submittedName>
</protein>
<name>A0A512PG56_9CELL</name>
<sequence>MLLFGRSGCHLCVEGRVVVAAVCAETGDRWLEVDVDGPDPTGAGRDLAEEYGDLVPVVEVDGVRQGFWRIDPARLRRALAASAGPPLR</sequence>
<proteinExistence type="predicted"/>
<dbReference type="Proteomes" id="UP000321798">
    <property type="component" value="Unassembled WGS sequence"/>
</dbReference>